<feature type="transmembrane region" description="Helical" evidence="1">
    <location>
        <begin position="107"/>
        <end position="124"/>
    </location>
</feature>
<evidence type="ECO:0000313" key="2">
    <source>
        <dbReference type="EMBL" id="KXY03236.1"/>
    </source>
</evidence>
<feature type="transmembrane region" description="Helical" evidence="1">
    <location>
        <begin position="76"/>
        <end position="95"/>
    </location>
</feature>
<proteinExistence type="predicted"/>
<dbReference type="PATRIC" id="fig|1396.442.peg.1243"/>
<sequence length="127" mass="14584">MKKFIVSYLVCLIFFSILTPNWEFINNPEGMKASWGNPWLMVPLYIIYGGIPVLIGSLLGEFFYRKIKRSYQLKIGIPLFILLGFSYAYLMSIGLSGGYVSYSIMDFIKISLPIALSSVIFYLIRRI</sequence>
<dbReference type="RefSeq" id="WP_017561187.1">
    <property type="nucleotide sequence ID" value="NZ_JARPVK010000009.1"/>
</dbReference>
<keyword evidence="1" id="KW-1133">Transmembrane helix</keyword>
<reference evidence="2 3" key="1">
    <citation type="submission" date="2015-12" db="EMBL/GenBank/DDBJ databases">
        <title>Bacillus cereus Group isolate.</title>
        <authorList>
            <person name="Kovac J."/>
        </authorList>
    </citation>
    <scope>NUCLEOTIDE SEQUENCE [LARGE SCALE GENOMIC DNA]</scope>
    <source>
        <strain evidence="2 3">FSL W8-0275</strain>
    </source>
</reference>
<evidence type="ECO:0008006" key="4">
    <source>
        <dbReference type="Google" id="ProtNLM"/>
    </source>
</evidence>
<keyword evidence="1" id="KW-0472">Membrane</keyword>
<feature type="transmembrane region" description="Helical" evidence="1">
    <location>
        <begin position="44"/>
        <end position="64"/>
    </location>
</feature>
<evidence type="ECO:0000313" key="3">
    <source>
        <dbReference type="Proteomes" id="UP000075591"/>
    </source>
</evidence>
<name>A0A150B7A2_BACCE</name>
<keyword evidence="1" id="KW-0812">Transmembrane</keyword>
<gene>
    <name evidence="2" type="ORF">AT274_28465</name>
</gene>
<comment type="caution">
    <text evidence="2">The sequence shown here is derived from an EMBL/GenBank/DDBJ whole genome shotgun (WGS) entry which is preliminary data.</text>
</comment>
<protein>
    <recommendedName>
        <fullName evidence="4">Group-specific protein</fullName>
    </recommendedName>
</protein>
<evidence type="ECO:0000256" key="1">
    <source>
        <dbReference type="SAM" id="Phobius"/>
    </source>
</evidence>
<dbReference type="AlphaFoldDB" id="A0A150B7A2"/>
<dbReference type="EMBL" id="LOMT01000011">
    <property type="protein sequence ID" value="KXY03236.1"/>
    <property type="molecule type" value="Genomic_DNA"/>
</dbReference>
<accession>A0A150B7A2</accession>
<dbReference type="Proteomes" id="UP000075591">
    <property type="component" value="Unassembled WGS sequence"/>
</dbReference>
<organism evidence="2 3">
    <name type="scientific">Bacillus cereus</name>
    <dbReference type="NCBI Taxonomy" id="1396"/>
    <lineage>
        <taxon>Bacteria</taxon>
        <taxon>Bacillati</taxon>
        <taxon>Bacillota</taxon>
        <taxon>Bacilli</taxon>
        <taxon>Bacillales</taxon>
        <taxon>Bacillaceae</taxon>
        <taxon>Bacillus</taxon>
        <taxon>Bacillus cereus group</taxon>
    </lineage>
</organism>